<evidence type="ECO:0000313" key="3">
    <source>
        <dbReference type="Proteomes" id="UP000187203"/>
    </source>
</evidence>
<feature type="region of interest" description="Disordered" evidence="1">
    <location>
        <begin position="17"/>
        <end position="40"/>
    </location>
</feature>
<name>A0A1R3FZK3_9ROSI</name>
<evidence type="ECO:0000313" key="2">
    <source>
        <dbReference type="EMBL" id="OMO51237.1"/>
    </source>
</evidence>
<reference evidence="3" key="1">
    <citation type="submission" date="2013-09" db="EMBL/GenBank/DDBJ databases">
        <title>Corchorus olitorius genome sequencing.</title>
        <authorList>
            <person name="Alam M."/>
            <person name="Haque M.S."/>
            <person name="Islam M.S."/>
            <person name="Emdad E.M."/>
            <person name="Islam M.M."/>
            <person name="Ahmed B."/>
            <person name="Halim A."/>
            <person name="Hossen Q.M.M."/>
            <person name="Hossain M.Z."/>
            <person name="Ahmed R."/>
            <person name="Khan M.M."/>
            <person name="Islam R."/>
            <person name="Rashid M.M."/>
            <person name="Khan S.A."/>
            <person name="Rahman M.S."/>
            <person name="Alam M."/>
            <person name="Yahiya A.S."/>
            <person name="Khan M.S."/>
            <person name="Azam M.S."/>
            <person name="Haque T."/>
            <person name="Lashkar M.Z.H."/>
            <person name="Akhand A.I."/>
            <person name="Morshed G."/>
            <person name="Roy S."/>
            <person name="Uddin K.S."/>
            <person name="Rabeya T."/>
            <person name="Hossain A.S."/>
            <person name="Chowdhury A."/>
            <person name="Snigdha A.R."/>
            <person name="Mortoza M.S."/>
            <person name="Matin S.A."/>
            <person name="Hoque S.M.E."/>
            <person name="Islam M.K."/>
            <person name="Roy D.K."/>
            <person name="Haider R."/>
            <person name="Moosa M.M."/>
            <person name="Elias S.M."/>
            <person name="Hasan A.M."/>
            <person name="Jahan S."/>
            <person name="Shafiuddin M."/>
            <person name="Mahmood N."/>
            <person name="Shommy N.S."/>
        </authorList>
    </citation>
    <scope>NUCLEOTIDE SEQUENCE [LARGE SCALE GENOMIC DNA]</scope>
    <source>
        <strain evidence="3">cv. O-4</strain>
    </source>
</reference>
<accession>A0A1R3FZK3</accession>
<dbReference type="EMBL" id="AWUE01024264">
    <property type="protein sequence ID" value="OMO51237.1"/>
    <property type="molecule type" value="Genomic_DNA"/>
</dbReference>
<protein>
    <submittedName>
        <fullName evidence="2">Uncharacterized protein</fullName>
    </submittedName>
</protein>
<keyword evidence="3" id="KW-1185">Reference proteome</keyword>
<sequence>MGVLCLSNGRGSCGCGVDGGESVSGEGTVVEDKNQSAKLA</sequence>
<dbReference type="Proteomes" id="UP000187203">
    <property type="component" value="Unassembled WGS sequence"/>
</dbReference>
<feature type="compositionally biased region" description="Basic and acidic residues" evidence="1">
    <location>
        <begin position="30"/>
        <end position="40"/>
    </location>
</feature>
<proteinExistence type="predicted"/>
<evidence type="ECO:0000256" key="1">
    <source>
        <dbReference type="SAM" id="MobiDB-lite"/>
    </source>
</evidence>
<comment type="caution">
    <text evidence="2">The sequence shown here is derived from an EMBL/GenBank/DDBJ whole genome shotgun (WGS) entry which is preliminary data.</text>
</comment>
<organism evidence="2 3">
    <name type="scientific">Corchorus olitorius</name>
    <dbReference type="NCBI Taxonomy" id="93759"/>
    <lineage>
        <taxon>Eukaryota</taxon>
        <taxon>Viridiplantae</taxon>
        <taxon>Streptophyta</taxon>
        <taxon>Embryophyta</taxon>
        <taxon>Tracheophyta</taxon>
        <taxon>Spermatophyta</taxon>
        <taxon>Magnoliopsida</taxon>
        <taxon>eudicotyledons</taxon>
        <taxon>Gunneridae</taxon>
        <taxon>Pentapetalae</taxon>
        <taxon>rosids</taxon>
        <taxon>malvids</taxon>
        <taxon>Malvales</taxon>
        <taxon>Malvaceae</taxon>
        <taxon>Grewioideae</taxon>
        <taxon>Apeibeae</taxon>
        <taxon>Corchorus</taxon>
    </lineage>
</organism>
<gene>
    <name evidence="2" type="ORF">COLO4_37759</name>
</gene>
<dbReference type="AlphaFoldDB" id="A0A1R3FZK3"/>